<comment type="caution">
    <text evidence="1">The sequence shown here is derived from an EMBL/GenBank/DDBJ whole genome shotgun (WGS) entry which is preliminary data.</text>
</comment>
<proteinExistence type="predicted"/>
<dbReference type="AlphaFoldDB" id="A0A0N1EJB4"/>
<dbReference type="RefSeq" id="WP_054197469.1">
    <property type="nucleotide sequence ID" value="NZ_JNOC01000006.1"/>
</dbReference>
<organism evidence="1 2">
    <name type="scientific">Helicobacter pullorum</name>
    <dbReference type="NCBI Taxonomy" id="35818"/>
    <lineage>
        <taxon>Bacteria</taxon>
        <taxon>Pseudomonadati</taxon>
        <taxon>Campylobacterota</taxon>
        <taxon>Epsilonproteobacteria</taxon>
        <taxon>Campylobacterales</taxon>
        <taxon>Helicobacteraceae</taxon>
        <taxon>Helicobacter</taxon>
    </lineage>
</organism>
<protein>
    <recommendedName>
        <fullName evidence="3">Thioredoxin reductase</fullName>
    </recommendedName>
</protein>
<name>A0A0N1EJB4_9HELI</name>
<accession>A0A0N1EJB4</accession>
<evidence type="ECO:0000313" key="1">
    <source>
        <dbReference type="EMBL" id="KPH56534.1"/>
    </source>
</evidence>
<dbReference type="PATRIC" id="fig|35818.11.peg.2163"/>
<gene>
    <name evidence="1" type="ORF">HPU229334_10920</name>
</gene>
<sequence>MDRIKNNNEFYSIKLLNSVKIKVNKNTNEVYFIDRGDSDIGKYTKEYSKAILKALDIMETSPNKSYQPTYLDPNLYVGQASTLLEFNGWRDLYLQDPPKCAIAPWTKKEKAYYESLKTKRERYKYLVIRSGLRSSVIDIPLDAIAGVDENGKLINPKYEELYKEVEANRGLAHLSDGSLMMSEWNLAAGMLGDIKGFYQSGTLGFNTRYWQIYFLVLQLNGGGKKKARYNYIPVTFLDYIDKIRYGFNGIHKDTTKAQMLTNIAKNIKPDEYGMLPYLDELIGVNWVMDFNKTHTTNENKYVIDSSGDITRDLEDKITQGLIKDPRDRDSTKESRIAFSQGVQESIWDYRDRYEQDLPNKWDEQTAKRYINTMLLAAKIASITPPQGYPNAPTYFIPEELENIYQEHKLDKKLNPTIPAMYRYDFPEYLREEIEAYAKKHNIKE</sequence>
<reference evidence="1 2" key="1">
    <citation type="submission" date="2014-06" db="EMBL/GenBank/DDBJ databases">
        <title>Helicobacter pullorum isolates in fresh chicken meat - phenotypic and genotypic features.</title>
        <authorList>
            <person name="Borges V."/>
            <person name="Santos A."/>
            <person name="Correia C.B."/>
            <person name="Saraiva M."/>
            <person name="Menard A."/>
            <person name="Vieira L."/>
            <person name="Sampaio D.A."/>
            <person name="Gomes J.P."/>
            <person name="Oleastro M."/>
        </authorList>
    </citation>
    <scope>NUCLEOTIDE SEQUENCE [LARGE SCALE GENOMIC DNA]</scope>
    <source>
        <strain evidence="1 2">229334/12</strain>
    </source>
</reference>
<dbReference type="EMBL" id="JNOC01000006">
    <property type="protein sequence ID" value="KPH56534.1"/>
    <property type="molecule type" value="Genomic_DNA"/>
</dbReference>
<evidence type="ECO:0000313" key="2">
    <source>
        <dbReference type="Proteomes" id="UP000037997"/>
    </source>
</evidence>
<dbReference type="Proteomes" id="UP000037997">
    <property type="component" value="Unassembled WGS sequence"/>
</dbReference>
<evidence type="ECO:0008006" key="3">
    <source>
        <dbReference type="Google" id="ProtNLM"/>
    </source>
</evidence>